<keyword evidence="1" id="KW-0732">Signal</keyword>
<sequence length="112" mass="12038">MIHRSKLTIIALVAWSAAQPALAADEAQMMATCNTYAARHLGVSTSDIVALKYQGQRVDGTHAVNGSAANGQTFQCSFNRSGTHVVRWTHSAPEGCPADVSEANRYLYPDCE</sequence>
<accession>A0A6M0K6T0</accession>
<protein>
    <submittedName>
        <fullName evidence="2">Uncharacterized protein</fullName>
    </submittedName>
</protein>
<proteinExistence type="predicted"/>
<name>A0A6M0K6T0_9GAMM</name>
<dbReference type="AlphaFoldDB" id="A0A6M0K6T0"/>
<organism evidence="2 3">
    <name type="scientific">Thiorhodococcus minor</name>
    <dbReference type="NCBI Taxonomy" id="57489"/>
    <lineage>
        <taxon>Bacteria</taxon>
        <taxon>Pseudomonadati</taxon>
        <taxon>Pseudomonadota</taxon>
        <taxon>Gammaproteobacteria</taxon>
        <taxon>Chromatiales</taxon>
        <taxon>Chromatiaceae</taxon>
        <taxon>Thiorhodococcus</taxon>
    </lineage>
</organism>
<dbReference type="Proteomes" id="UP000483379">
    <property type="component" value="Unassembled WGS sequence"/>
</dbReference>
<evidence type="ECO:0000313" key="2">
    <source>
        <dbReference type="EMBL" id="NEV64623.1"/>
    </source>
</evidence>
<feature type="signal peptide" evidence="1">
    <location>
        <begin position="1"/>
        <end position="23"/>
    </location>
</feature>
<reference evidence="2 3" key="1">
    <citation type="submission" date="2020-02" db="EMBL/GenBank/DDBJ databases">
        <title>Genome sequences of Thiorhodococcus mannitoliphagus and Thiorhodococcus minor, purple sulfur photosynthetic bacteria in the gammaproteobacterial family, Chromatiaceae.</title>
        <authorList>
            <person name="Aviles F.A."/>
            <person name="Meyer T.E."/>
            <person name="Kyndt J.A."/>
        </authorList>
    </citation>
    <scope>NUCLEOTIDE SEQUENCE [LARGE SCALE GENOMIC DNA]</scope>
    <source>
        <strain evidence="2 3">DSM 11518</strain>
    </source>
</reference>
<comment type="caution">
    <text evidence="2">The sequence shown here is derived from an EMBL/GenBank/DDBJ whole genome shotgun (WGS) entry which is preliminary data.</text>
</comment>
<evidence type="ECO:0000256" key="1">
    <source>
        <dbReference type="SAM" id="SignalP"/>
    </source>
</evidence>
<dbReference type="EMBL" id="JAAIJQ010000101">
    <property type="protein sequence ID" value="NEV64623.1"/>
    <property type="molecule type" value="Genomic_DNA"/>
</dbReference>
<keyword evidence="3" id="KW-1185">Reference proteome</keyword>
<dbReference type="RefSeq" id="WP_164455544.1">
    <property type="nucleotide sequence ID" value="NZ_JAAIJQ010000101.1"/>
</dbReference>
<gene>
    <name evidence="2" type="ORF">G3446_22605</name>
</gene>
<feature type="chain" id="PRO_5027118601" evidence="1">
    <location>
        <begin position="24"/>
        <end position="112"/>
    </location>
</feature>
<evidence type="ECO:0000313" key="3">
    <source>
        <dbReference type="Proteomes" id="UP000483379"/>
    </source>
</evidence>